<proteinExistence type="predicted"/>
<accession>A0A1B6JYZ9</accession>
<evidence type="ECO:0000256" key="1">
    <source>
        <dbReference type="SAM" id="MobiDB-lite"/>
    </source>
</evidence>
<feature type="compositionally biased region" description="Polar residues" evidence="1">
    <location>
        <begin position="44"/>
        <end position="55"/>
    </location>
</feature>
<dbReference type="AlphaFoldDB" id="A0A1B6JYZ9"/>
<feature type="non-terminal residue" evidence="2">
    <location>
        <position position="216"/>
    </location>
</feature>
<organism evidence="2">
    <name type="scientific">Homalodisca liturata</name>
    <dbReference type="NCBI Taxonomy" id="320908"/>
    <lineage>
        <taxon>Eukaryota</taxon>
        <taxon>Metazoa</taxon>
        <taxon>Ecdysozoa</taxon>
        <taxon>Arthropoda</taxon>
        <taxon>Hexapoda</taxon>
        <taxon>Insecta</taxon>
        <taxon>Pterygota</taxon>
        <taxon>Neoptera</taxon>
        <taxon>Paraneoptera</taxon>
        <taxon>Hemiptera</taxon>
        <taxon>Auchenorrhyncha</taxon>
        <taxon>Membracoidea</taxon>
        <taxon>Cicadellidae</taxon>
        <taxon>Cicadellinae</taxon>
        <taxon>Proconiini</taxon>
        <taxon>Homalodisca</taxon>
    </lineage>
</organism>
<gene>
    <name evidence="2" type="ORF">g.57106</name>
</gene>
<reference evidence="2" key="1">
    <citation type="submission" date="2015-11" db="EMBL/GenBank/DDBJ databases">
        <title>De novo transcriptome assembly of four potential Pierce s Disease insect vectors from Arizona vineyards.</title>
        <authorList>
            <person name="Tassone E.E."/>
        </authorList>
    </citation>
    <scope>NUCLEOTIDE SEQUENCE</scope>
</reference>
<evidence type="ECO:0000313" key="2">
    <source>
        <dbReference type="EMBL" id="JAT04438.1"/>
    </source>
</evidence>
<feature type="region of interest" description="Disordered" evidence="1">
    <location>
        <begin position="38"/>
        <end position="58"/>
    </location>
</feature>
<name>A0A1B6JYZ9_9HEMI</name>
<dbReference type="EMBL" id="GECU01003269">
    <property type="protein sequence ID" value="JAT04438.1"/>
    <property type="molecule type" value="Transcribed_RNA"/>
</dbReference>
<protein>
    <submittedName>
        <fullName evidence="2">Uncharacterized protein</fullName>
    </submittedName>
</protein>
<feature type="non-terminal residue" evidence="2">
    <location>
        <position position="1"/>
    </location>
</feature>
<sequence>PLFPQALNLLCLPCHSGPQRLREEREEDRRRLAEYQRLLDEGAGNQSKKASQPAKQSLERKIVPDTAAASLESKIFVERQMTAKPSDINSFFASARQRHIEKIGQTQLSRTILNDASEAAKQKMTFNSVLHRPRQPVLRMATITPQDLYKQTIDAQNAKEDPKDYVPVTNVPIYASEDEFEMKDKRFEPAPFTRDPSLQNIVRNQSHNEIRRFFGA</sequence>